<evidence type="ECO:0000256" key="13">
    <source>
        <dbReference type="SAM" id="MobiDB-lite"/>
    </source>
</evidence>
<evidence type="ECO:0000256" key="7">
    <source>
        <dbReference type="ARBA" id="ARBA00053401"/>
    </source>
</evidence>
<dbReference type="InterPro" id="IPR000740">
    <property type="entry name" value="GrpE"/>
</dbReference>
<keyword evidence="5 10" id="KW-0346">Stress response</keyword>
<dbReference type="CDD" id="cd00446">
    <property type="entry name" value="GrpE"/>
    <property type="match status" value="1"/>
</dbReference>
<gene>
    <name evidence="10 15" type="primary">grpE</name>
    <name evidence="14" type="ORF">Q5I04_01490</name>
    <name evidence="15" type="ORF">Q5I06_01490</name>
</gene>
<dbReference type="HAMAP" id="MF_01151">
    <property type="entry name" value="GrpE"/>
    <property type="match status" value="1"/>
</dbReference>
<dbReference type="AlphaFoldDB" id="A0AA90PXQ3"/>
<dbReference type="NCBIfam" id="NF010747">
    <property type="entry name" value="PRK14149.1"/>
    <property type="match status" value="1"/>
</dbReference>
<keyword evidence="17" id="KW-1185">Reference proteome</keyword>
<evidence type="ECO:0000313" key="17">
    <source>
        <dbReference type="Proteomes" id="UP001240777"/>
    </source>
</evidence>
<keyword evidence="4 10" id="KW-0963">Cytoplasm</keyword>
<proteinExistence type="inferred from homology"/>
<organism evidence="15 16">
    <name type="scientific">Helicobacter cappadocius</name>
    <dbReference type="NCBI Taxonomy" id="3063998"/>
    <lineage>
        <taxon>Bacteria</taxon>
        <taxon>Pseudomonadati</taxon>
        <taxon>Campylobacterota</taxon>
        <taxon>Epsilonproteobacteria</taxon>
        <taxon>Campylobacterales</taxon>
        <taxon>Helicobacteraceae</taxon>
        <taxon>Helicobacter</taxon>
    </lineage>
</organism>
<evidence type="ECO:0000256" key="3">
    <source>
        <dbReference type="ARBA" id="ARBA00011738"/>
    </source>
</evidence>
<dbReference type="InterPro" id="IPR009012">
    <property type="entry name" value="GrpE_head"/>
</dbReference>
<dbReference type="GO" id="GO:0042803">
    <property type="term" value="F:protein homodimerization activity"/>
    <property type="evidence" value="ECO:0007669"/>
    <property type="project" value="InterPro"/>
</dbReference>
<evidence type="ECO:0000313" key="15">
    <source>
        <dbReference type="EMBL" id="MDP2538458.1"/>
    </source>
</evidence>
<dbReference type="GO" id="GO:0051082">
    <property type="term" value="F:unfolded protein binding"/>
    <property type="evidence" value="ECO:0007669"/>
    <property type="project" value="TreeGrafter"/>
</dbReference>
<evidence type="ECO:0000256" key="1">
    <source>
        <dbReference type="ARBA" id="ARBA00004496"/>
    </source>
</evidence>
<reference evidence="15 17" key="1">
    <citation type="submission" date="2023-07" db="EMBL/GenBank/DDBJ databases">
        <title>Unpublished Manusciprt.</title>
        <authorList>
            <person name="Aydin F."/>
            <person name="Tarhane S."/>
            <person name="Saticioglu I.B."/>
            <person name="Karakaya E."/>
            <person name="Abay S."/>
            <person name="Guran O."/>
            <person name="Bozkurt E."/>
            <person name="Uzum N."/>
            <person name="Olgun K."/>
            <person name="Jablonski D."/>
        </authorList>
    </citation>
    <scope>NUCLEOTIDE SEQUENCE</scope>
    <source>
        <strain evidence="17">faydin-H75</strain>
        <strain evidence="15">Faydin-H76</strain>
    </source>
</reference>
<dbReference type="EMBL" id="JAUPEV010000002">
    <property type="protein sequence ID" value="MDO7252591.1"/>
    <property type="molecule type" value="Genomic_DNA"/>
</dbReference>
<dbReference type="InterPro" id="IPR013805">
    <property type="entry name" value="GrpE_CC"/>
</dbReference>
<dbReference type="NCBIfam" id="NF010738">
    <property type="entry name" value="PRK14140.1"/>
    <property type="match status" value="1"/>
</dbReference>
<dbReference type="PANTHER" id="PTHR21237:SF23">
    <property type="entry name" value="GRPE PROTEIN HOMOLOG, MITOCHONDRIAL"/>
    <property type="match status" value="1"/>
</dbReference>
<dbReference type="GO" id="GO:0051087">
    <property type="term" value="F:protein-folding chaperone binding"/>
    <property type="evidence" value="ECO:0007669"/>
    <property type="project" value="InterPro"/>
</dbReference>
<dbReference type="Pfam" id="PF01025">
    <property type="entry name" value="GrpE"/>
    <property type="match status" value="1"/>
</dbReference>
<reference evidence="14" key="2">
    <citation type="submission" date="2023-07" db="EMBL/GenBank/DDBJ databases">
        <authorList>
            <person name="Aydin F."/>
            <person name="Tarhane S."/>
            <person name="Saticioglu I.B."/>
            <person name="Karakaya E."/>
            <person name="Abay S."/>
            <person name="Guran O."/>
            <person name="Bozkurt E."/>
            <person name="Uzum N."/>
            <person name="Olgun K."/>
            <person name="Jablonski D."/>
        </authorList>
    </citation>
    <scope>NUCLEOTIDE SEQUENCE</scope>
    <source>
        <strain evidence="14">Faydin-H75</strain>
    </source>
</reference>
<evidence type="ECO:0000256" key="6">
    <source>
        <dbReference type="ARBA" id="ARBA00023186"/>
    </source>
</evidence>
<evidence type="ECO:0000256" key="8">
    <source>
        <dbReference type="ARBA" id="ARBA00072274"/>
    </source>
</evidence>
<evidence type="ECO:0000256" key="5">
    <source>
        <dbReference type="ARBA" id="ARBA00023016"/>
    </source>
</evidence>
<comment type="caution">
    <text evidence="15">The sequence shown here is derived from an EMBL/GenBank/DDBJ whole genome shotgun (WGS) entry which is preliminary data.</text>
</comment>
<evidence type="ECO:0000256" key="12">
    <source>
        <dbReference type="RuleBase" id="RU004478"/>
    </source>
</evidence>
<comment type="similarity">
    <text evidence="2 10 12">Belongs to the GrpE family.</text>
</comment>
<evidence type="ECO:0000313" key="16">
    <source>
        <dbReference type="Proteomes" id="UP001177258"/>
    </source>
</evidence>
<evidence type="ECO:0000256" key="10">
    <source>
        <dbReference type="HAMAP-Rule" id="MF_01151"/>
    </source>
</evidence>
<dbReference type="SUPFAM" id="SSF51064">
    <property type="entry name" value="Head domain of nucleotide exchange factor GrpE"/>
    <property type="match status" value="1"/>
</dbReference>
<dbReference type="EMBL" id="JAUYZK010000002">
    <property type="protein sequence ID" value="MDP2538458.1"/>
    <property type="molecule type" value="Genomic_DNA"/>
</dbReference>
<dbReference type="RefSeq" id="WP_305516435.1">
    <property type="nucleotide sequence ID" value="NZ_JAUPEV010000002.1"/>
</dbReference>
<evidence type="ECO:0000256" key="9">
    <source>
        <dbReference type="ARBA" id="ARBA00076414"/>
    </source>
</evidence>
<dbReference type="Gene3D" id="3.90.20.20">
    <property type="match status" value="1"/>
</dbReference>
<comment type="function">
    <text evidence="7 10 11">Participates actively in the response to hyperosmotic and heat shock by preventing the aggregation of stress-denatured proteins, in association with DnaK and GrpE. It is the nucleotide exchange factor for DnaK and may function as a thermosensor. Unfolded proteins bind initially to DnaJ; upon interaction with the DnaJ-bound protein, DnaK hydrolyzes its bound ATP, resulting in the formation of a stable complex. GrpE releases ADP from DnaK; ATP binding to DnaK triggers the release of the substrate protein, thus completing the reaction cycle. Several rounds of ATP-dependent interactions between DnaJ, DnaK and GrpE are required for fully efficient folding.</text>
</comment>
<evidence type="ECO:0000256" key="4">
    <source>
        <dbReference type="ARBA" id="ARBA00022490"/>
    </source>
</evidence>
<evidence type="ECO:0000256" key="11">
    <source>
        <dbReference type="RuleBase" id="RU000639"/>
    </source>
</evidence>
<reference evidence="14 16" key="3">
    <citation type="journal article" date="2024" name="Syst. Appl. Microbiol.">
        <title>Helicobacter cappadocius sp. nov., from lizards: The first psychrotrophic Helicobacter species.</title>
        <authorList>
            <person name="Aydin F."/>
            <person name="Tarhane S."/>
            <person name="Karakaya E."/>
            <person name="Abay S."/>
            <person name="Kayman T."/>
            <person name="Guran O."/>
            <person name="Bozkurt E."/>
            <person name="Uzum N."/>
            <person name="Avci A."/>
            <person name="Olgun K."/>
            <person name="Jablonski D."/>
            <person name="Guran C."/>
            <person name="Burcin Saticioglu I."/>
        </authorList>
    </citation>
    <scope>NUCLEOTIDE SEQUENCE [LARGE SCALE GENOMIC DNA]</scope>
    <source>
        <strain evidence="14">Faydin-H75</strain>
        <strain evidence="16">faydin-H76</strain>
    </source>
</reference>
<comment type="subcellular location">
    <subcellularLocation>
        <location evidence="1 10">Cytoplasm</location>
    </subcellularLocation>
</comment>
<evidence type="ECO:0000313" key="14">
    <source>
        <dbReference type="EMBL" id="MDO7252591.1"/>
    </source>
</evidence>
<sequence>METNPENQEEIQDQDISKEDSSKQEDTPKQEDYEKKYQELQENYIRVHADFENTKKRLEKDKYQALEYAYEKIARDLLPIVDTLEKALQSAKETSGAEGISQGLELTLDNLHKVLAKHGIEGISCSENFDPNFHDAIMQVPAEDKQDGDIVQVLQKGYKYKERVLRPAMVSIAKN</sequence>
<dbReference type="GO" id="GO:0006457">
    <property type="term" value="P:protein folding"/>
    <property type="evidence" value="ECO:0007669"/>
    <property type="project" value="InterPro"/>
</dbReference>
<dbReference type="FunFam" id="2.30.22.10:FF:000001">
    <property type="entry name" value="Protein GrpE"/>
    <property type="match status" value="1"/>
</dbReference>
<dbReference type="PRINTS" id="PR00773">
    <property type="entry name" value="GRPEPROTEIN"/>
</dbReference>
<feature type="region of interest" description="Disordered" evidence="13">
    <location>
        <begin position="1"/>
        <end position="38"/>
    </location>
</feature>
<dbReference type="Gene3D" id="2.30.22.10">
    <property type="entry name" value="Head domain of nucleotide exchange factor GrpE"/>
    <property type="match status" value="1"/>
</dbReference>
<dbReference type="SUPFAM" id="SSF58014">
    <property type="entry name" value="Coiled-coil domain of nucleotide exchange factor GrpE"/>
    <property type="match status" value="1"/>
</dbReference>
<evidence type="ECO:0000256" key="2">
    <source>
        <dbReference type="ARBA" id="ARBA00009054"/>
    </source>
</evidence>
<dbReference type="PANTHER" id="PTHR21237">
    <property type="entry name" value="GRPE PROTEIN"/>
    <property type="match status" value="1"/>
</dbReference>
<comment type="subunit">
    <text evidence="3 10">Homodimer.</text>
</comment>
<dbReference type="PROSITE" id="PS01071">
    <property type="entry name" value="GRPE"/>
    <property type="match status" value="1"/>
</dbReference>
<name>A0AA90PXQ3_9HELI</name>
<dbReference type="GO" id="GO:0005829">
    <property type="term" value="C:cytosol"/>
    <property type="evidence" value="ECO:0007669"/>
    <property type="project" value="TreeGrafter"/>
</dbReference>
<accession>A0AA90PXQ3</accession>
<dbReference type="Proteomes" id="UP001240777">
    <property type="component" value="Unassembled WGS sequence"/>
</dbReference>
<dbReference type="Proteomes" id="UP001177258">
    <property type="component" value="Unassembled WGS sequence"/>
</dbReference>
<keyword evidence="6 10" id="KW-0143">Chaperone</keyword>
<feature type="compositionally biased region" description="Basic and acidic residues" evidence="13">
    <location>
        <begin position="15"/>
        <end position="38"/>
    </location>
</feature>
<dbReference type="GO" id="GO:0000774">
    <property type="term" value="F:adenyl-nucleotide exchange factor activity"/>
    <property type="evidence" value="ECO:0007669"/>
    <property type="project" value="InterPro"/>
</dbReference>
<protein>
    <recommendedName>
        <fullName evidence="8 10">Protein GrpE</fullName>
    </recommendedName>
    <alternativeName>
        <fullName evidence="9 10">HSP-70 cofactor</fullName>
    </alternativeName>
</protein>